<evidence type="ECO:0000256" key="3">
    <source>
        <dbReference type="ARBA" id="ARBA00061308"/>
    </source>
</evidence>
<evidence type="ECO:0000313" key="5">
    <source>
        <dbReference type="Proteomes" id="UP000677054"/>
    </source>
</evidence>
<dbReference type="GO" id="GO:0008283">
    <property type="term" value="P:cell population proliferation"/>
    <property type="evidence" value="ECO:0007669"/>
    <property type="project" value="InterPro"/>
</dbReference>
<dbReference type="PANTHER" id="PTHR21331:SF2">
    <property type="entry name" value="BRCA1-ASSOCIATED ATM ACTIVATOR 1"/>
    <property type="match status" value="1"/>
</dbReference>
<accession>A0A7R9A858</accession>
<dbReference type="Gene3D" id="1.25.10.10">
    <property type="entry name" value="Leucine-rich Repeat Variant"/>
    <property type="match status" value="1"/>
</dbReference>
<dbReference type="InterPro" id="IPR016024">
    <property type="entry name" value="ARM-type_fold"/>
</dbReference>
<comment type="subcellular location">
    <subcellularLocation>
        <location evidence="1">Cytoplasm</location>
    </subcellularLocation>
</comment>
<dbReference type="AlphaFoldDB" id="A0A7R9A858"/>
<name>A0A7R9A858_9CRUS</name>
<comment type="similarity">
    <text evidence="3">Belongs to the BRAT1 family.</text>
</comment>
<dbReference type="InterPro" id="IPR011989">
    <property type="entry name" value="ARM-like"/>
</dbReference>
<dbReference type="PANTHER" id="PTHR21331">
    <property type="entry name" value="BRCA1-ASSOCIATED ATM ACTIVATOR 1"/>
    <property type="match status" value="1"/>
</dbReference>
<protein>
    <submittedName>
        <fullName evidence="4">Uncharacterized protein</fullName>
    </submittedName>
</protein>
<organism evidence="4">
    <name type="scientific">Darwinula stevensoni</name>
    <dbReference type="NCBI Taxonomy" id="69355"/>
    <lineage>
        <taxon>Eukaryota</taxon>
        <taxon>Metazoa</taxon>
        <taxon>Ecdysozoa</taxon>
        <taxon>Arthropoda</taxon>
        <taxon>Crustacea</taxon>
        <taxon>Oligostraca</taxon>
        <taxon>Ostracoda</taxon>
        <taxon>Podocopa</taxon>
        <taxon>Podocopida</taxon>
        <taxon>Darwinulocopina</taxon>
        <taxon>Darwinuloidea</taxon>
        <taxon>Darwinulidae</taxon>
        <taxon>Darwinula</taxon>
    </lineage>
</organism>
<keyword evidence="2" id="KW-0963">Cytoplasm</keyword>
<reference evidence="4" key="1">
    <citation type="submission" date="2020-11" db="EMBL/GenBank/DDBJ databases">
        <authorList>
            <person name="Tran Van P."/>
        </authorList>
    </citation>
    <scope>NUCLEOTIDE SEQUENCE</scope>
</reference>
<dbReference type="InterPro" id="IPR038904">
    <property type="entry name" value="BRAT1"/>
</dbReference>
<evidence type="ECO:0000256" key="1">
    <source>
        <dbReference type="ARBA" id="ARBA00004496"/>
    </source>
</evidence>
<dbReference type="EMBL" id="CAJPEV010002100">
    <property type="protein sequence ID" value="CAG0895655.1"/>
    <property type="molecule type" value="Genomic_DNA"/>
</dbReference>
<dbReference type="Proteomes" id="UP000677054">
    <property type="component" value="Unassembled WGS sequence"/>
</dbReference>
<keyword evidence="5" id="KW-1185">Reference proteome</keyword>
<dbReference type="SUPFAM" id="SSF48371">
    <property type="entry name" value="ARM repeat"/>
    <property type="match status" value="1"/>
</dbReference>
<sequence>MDHAHMYESPGVSHPAMQSIPTRDFELMLQKLLSATDPVHDDAIVENLASLLQEIPGDELLNLPCLKEFLKAMLQFPSDHPRQVDAWKVMFAILETIAKVDATWDVLIQDVPEILTMKRFYKHFHVLEPSVIVCWYSLSKQFLRLPGWKQQFMEEDFLSQLVHDSCHSSQYVVRQSEELMQALVLDDPSIFPKVILDAQLDKDLIALSSSGKLLKESTSLLLLAMMKDMQEKIMGGESGKSLSMHAARVQCHFQAAASELFESNQIKAIILLGLDVLKSWTVLHGAVAKHEEAIVSIGTGMLAILSCPLLTYVESRISKDEWPYASEGLQERLTYLNHTYQTFQEALLLLKPTELYSILTSSCLTLHQAHDAIVAIPVMREIISSAVRVLPSLLRKEKDDYLITKLIFPAFTLHLALLDVDGGDTGDLKSMAEFNVEWMGTFLVEVFRMGRNSQYMSRILESIGSCLKLCGESFKAEAKNWIQLREALNFCLQHSDWGVIDGALQVIGKLTSSQDLERLLDKKMIELIRECVNTDEPYVRASALQVFRLFLSFDSIVSQHGFSQKSARELALGILEKDAEAVTRRAAVDYLCSVSDAEDQEMLWRACLDFDWEVKMKVLNYAEQQLHDQCGHDAAATWERLCKNGGLSSLFECLNDEETCVAQKAKDILAFLQKEFQSFSLPHSEISAEPQPPESKKPSLKFEVSPFREEVVSSILDGSDCSYVISQMRWDSLDYTNPGFRTEVKSIIPAEGLRQLRSVLIKQEEDLKASGELKDVVENLLIAFKAHESQQDISADCY</sequence>
<evidence type="ECO:0000256" key="2">
    <source>
        <dbReference type="ARBA" id="ARBA00022490"/>
    </source>
</evidence>
<gene>
    <name evidence="4" type="ORF">DSTB1V02_LOCUS8808</name>
</gene>
<proteinExistence type="inferred from homology"/>
<dbReference type="EMBL" id="LR901617">
    <property type="protein sequence ID" value="CAD7249007.1"/>
    <property type="molecule type" value="Genomic_DNA"/>
</dbReference>
<dbReference type="GO" id="GO:0006974">
    <property type="term" value="P:DNA damage response"/>
    <property type="evidence" value="ECO:0007669"/>
    <property type="project" value="InterPro"/>
</dbReference>
<evidence type="ECO:0000313" key="4">
    <source>
        <dbReference type="EMBL" id="CAD7249007.1"/>
    </source>
</evidence>
<dbReference type="GO" id="GO:0005737">
    <property type="term" value="C:cytoplasm"/>
    <property type="evidence" value="ECO:0007669"/>
    <property type="project" value="UniProtKB-SubCell"/>
</dbReference>
<dbReference type="GO" id="GO:0005634">
    <property type="term" value="C:nucleus"/>
    <property type="evidence" value="ECO:0007669"/>
    <property type="project" value="TreeGrafter"/>
</dbReference>
<dbReference type="OrthoDB" id="10057956at2759"/>